<dbReference type="EMBL" id="CP024976">
    <property type="protein sequence ID" value="ATZ30204.1"/>
    <property type="molecule type" value="Genomic_DNA"/>
</dbReference>
<feature type="domain" description="ImpA C-terminal" evidence="3">
    <location>
        <begin position="261"/>
        <end position="347"/>
    </location>
</feature>
<geneLocation type="plasmid" evidence="5">
    <name>pcv839-15-p2</name>
</geneLocation>
<evidence type="ECO:0000313" key="4">
    <source>
        <dbReference type="EMBL" id="ATZ30204.1"/>
    </source>
</evidence>
<gene>
    <name evidence="4" type="ORF">CV83915_2p0201</name>
</gene>
<keyword evidence="1" id="KW-0812">Transmembrane</keyword>
<accession>A0A2H4TL05</accession>
<proteinExistence type="predicted"/>
<name>A0A2H4TL05_ECOLX</name>
<protein>
    <recommendedName>
        <fullName evidence="6">ImpA N-terminal domain-containing protein</fullName>
    </recommendedName>
</protein>
<evidence type="ECO:0000313" key="5">
    <source>
        <dbReference type="Proteomes" id="UP000236551"/>
    </source>
</evidence>
<keyword evidence="4" id="KW-0614">Plasmid</keyword>
<dbReference type="Proteomes" id="UP000236551">
    <property type="component" value="Plasmid pCV839-15-p2"/>
</dbReference>
<sequence length="359" mass="41201">MSCITHLISMDEIDINVNDPRNNGDFLILSHTIDNYHAYLNDGTYWLTLEKRCLSLIKQLGYDLQTGVWLCLIETKLHGWDGLAFSSLLFSKFLAKEDPQCWPGTGFTHIRHQIIDWYSNNVFPAIDELKRTDLRSSTRAVMIKFLEIFLQQPVVLESIKCAEFKKFLSSMKLPKNDNGDCPYNTHKDDRSEKNNKEKLQRCLSCGHKKNGFLVPVMFFLAGITITCAVNFINKPNSAWRLDTMLSGNILSSYVLGECSDNIDDDPWIRLKRQIDDFEFRIKDVESKGGYLTLSEIKTLVHQMQIGMLQSEKPLSSQLNSIHKKIINGEEIEPLSLEIVTNRVKKINCTLSSIHAELDY</sequence>
<reference evidence="4 5" key="1">
    <citation type="submission" date="2017-11" db="EMBL/GenBank/DDBJ databases">
        <title>Escherichia coli CV839-15 Genome sequencing and assembly.</title>
        <authorList>
            <person name="Li Z."/>
            <person name="Song N."/>
            <person name="Li W."/>
            <person name="Philip H.R."/>
            <person name="Bu Z."/>
            <person name="Siguo L."/>
        </authorList>
    </citation>
    <scope>NUCLEOTIDE SEQUENCE [LARGE SCALE GENOMIC DNA]</scope>
    <source>
        <strain evidence="4 5">CV839-15</strain>
        <plasmid evidence="5">Plasmid pcv839-15-p2</plasmid>
    </source>
</reference>
<evidence type="ECO:0000256" key="1">
    <source>
        <dbReference type="SAM" id="Phobius"/>
    </source>
</evidence>
<dbReference type="Pfam" id="PF12486">
    <property type="entry name" value="VasL"/>
    <property type="match status" value="1"/>
</dbReference>
<evidence type="ECO:0008006" key="6">
    <source>
        <dbReference type="Google" id="ProtNLM"/>
    </source>
</evidence>
<dbReference type="InterPro" id="IPR010657">
    <property type="entry name" value="ImpA_N"/>
</dbReference>
<organism evidence="4 5">
    <name type="scientific">Escherichia coli</name>
    <dbReference type="NCBI Taxonomy" id="562"/>
    <lineage>
        <taxon>Bacteria</taxon>
        <taxon>Pseudomonadati</taxon>
        <taxon>Pseudomonadota</taxon>
        <taxon>Gammaproteobacteria</taxon>
        <taxon>Enterobacterales</taxon>
        <taxon>Enterobacteriaceae</taxon>
        <taxon>Escherichia</taxon>
    </lineage>
</organism>
<dbReference type="AlphaFoldDB" id="A0A2H4TL05"/>
<feature type="domain" description="ImpA N-terminal" evidence="2">
    <location>
        <begin position="40"/>
        <end position="117"/>
    </location>
</feature>
<keyword evidence="1" id="KW-1133">Transmembrane helix</keyword>
<evidence type="ECO:0000259" key="2">
    <source>
        <dbReference type="Pfam" id="PF06812"/>
    </source>
</evidence>
<keyword evidence="1" id="KW-0472">Membrane</keyword>
<feature type="transmembrane region" description="Helical" evidence="1">
    <location>
        <begin position="212"/>
        <end position="232"/>
    </location>
</feature>
<dbReference type="InterPro" id="IPR021069">
    <property type="entry name" value="ImpA_C"/>
</dbReference>
<evidence type="ECO:0000259" key="3">
    <source>
        <dbReference type="Pfam" id="PF12486"/>
    </source>
</evidence>
<dbReference type="Pfam" id="PF06812">
    <property type="entry name" value="ImpA_N"/>
    <property type="match status" value="1"/>
</dbReference>